<dbReference type="Proteomes" id="UP000317178">
    <property type="component" value="Chromosome"/>
</dbReference>
<organism evidence="1 2">
    <name type="scientific">Polystyrenella longa</name>
    <dbReference type="NCBI Taxonomy" id="2528007"/>
    <lineage>
        <taxon>Bacteria</taxon>
        <taxon>Pseudomonadati</taxon>
        <taxon>Planctomycetota</taxon>
        <taxon>Planctomycetia</taxon>
        <taxon>Planctomycetales</taxon>
        <taxon>Planctomycetaceae</taxon>
        <taxon>Polystyrenella</taxon>
    </lineage>
</organism>
<dbReference type="KEGG" id="plon:Pla110_06260"/>
<sequence>MEITGYDNVIFTDCKKRFVSNNILTWIKTLWPNCLCQFDGQDNHILLPDLPKQLSWFEGYFCKNDTMEVHWEENGYSLMKDGEGPFGILFRERNMLHLKLNGVTEVNDPIVEPNYSANLLLNNSLEMTVITPCDPHKDSFSELVLENCISACNYES</sequence>
<protein>
    <submittedName>
        <fullName evidence="1">Uncharacterized protein</fullName>
    </submittedName>
</protein>
<dbReference type="AlphaFoldDB" id="A0A518CI67"/>
<proteinExistence type="predicted"/>
<dbReference type="OrthoDB" id="3293695at2"/>
<name>A0A518CI67_9PLAN</name>
<evidence type="ECO:0000313" key="2">
    <source>
        <dbReference type="Proteomes" id="UP000317178"/>
    </source>
</evidence>
<dbReference type="RefSeq" id="WP_144993051.1">
    <property type="nucleotide sequence ID" value="NZ_CP036281.1"/>
</dbReference>
<reference evidence="1 2" key="1">
    <citation type="submission" date="2019-02" db="EMBL/GenBank/DDBJ databases">
        <title>Deep-cultivation of Planctomycetes and their phenomic and genomic characterization uncovers novel biology.</title>
        <authorList>
            <person name="Wiegand S."/>
            <person name="Jogler M."/>
            <person name="Boedeker C."/>
            <person name="Pinto D."/>
            <person name="Vollmers J."/>
            <person name="Rivas-Marin E."/>
            <person name="Kohn T."/>
            <person name="Peeters S.H."/>
            <person name="Heuer A."/>
            <person name="Rast P."/>
            <person name="Oberbeckmann S."/>
            <person name="Bunk B."/>
            <person name="Jeske O."/>
            <person name="Meyerdierks A."/>
            <person name="Storesund J.E."/>
            <person name="Kallscheuer N."/>
            <person name="Luecker S."/>
            <person name="Lage O.M."/>
            <person name="Pohl T."/>
            <person name="Merkel B.J."/>
            <person name="Hornburger P."/>
            <person name="Mueller R.-W."/>
            <person name="Bruemmer F."/>
            <person name="Labrenz M."/>
            <person name="Spormann A.M."/>
            <person name="Op den Camp H."/>
            <person name="Overmann J."/>
            <person name="Amann R."/>
            <person name="Jetten M.S.M."/>
            <person name="Mascher T."/>
            <person name="Medema M.H."/>
            <person name="Devos D.P."/>
            <person name="Kaster A.-K."/>
            <person name="Ovreas L."/>
            <person name="Rohde M."/>
            <person name="Galperin M.Y."/>
            <person name="Jogler C."/>
        </authorList>
    </citation>
    <scope>NUCLEOTIDE SEQUENCE [LARGE SCALE GENOMIC DNA]</scope>
    <source>
        <strain evidence="1 2">Pla110</strain>
    </source>
</reference>
<gene>
    <name evidence="1" type="ORF">Pla110_06260</name>
</gene>
<dbReference type="EMBL" id="CP036281">
    <property type="protein sequence ID" value="QDU78922.1"/>
    <property type="molecule type" value="Genomic_DNA"/>
</dbReference>
<keyword evidence="2" id="KW-1185">Reference proteome</keyword>
<evidence type="ECO:0000313" key="1">
    <source>
        <dbReference type="EMBL" id="QDU78922.1"/>
    </source>
</evidence>
<accession>A0A518CI67</accession>